<dbReference type="GO" id="GO:0006401">
    <property type="term" value="P:RNA catabolic process"/>
    <property type="evidence" value="ECO:0007669"/>
    <property type="project" value="InterPro"/>
</dbReference>
<dbReference type="GO" id="GO:0032299">
    <property type="term" value="C:ribonuclease H2 complex"/>
    <property type="evidence" value="ECO:0007669"/>
    <property type="project" value="InterPro"/>
</dbReference>
<evidence type="ECO:0000313" key="2">
    <source>
        <dbReference type="EMBL" id="KAF2829499.1"/>
    </source>
</evidence>
<dbReference type="OrthoDB" id="6222486at2759"/>
<dbReference type="AlphaFoldDB" id="A0A6A7A9W4"/>
<dbReference type="Proteomes" id="UP000799424">
    <property type="component" value="Unassembled WGS sequence"/>
</dbReference>
<keyword evidence="3" id="KW-1185">Reference proteome</keyword>
<dbReference type="EMBL" id="MU006221">
    <property type="protein sequence ID" value="KAF2829499.1"/>
    <property type="molecule type" value="Genomic_DNA"/>
</dbReference>
<reference evidence="2" key="1">
    <citation type="journal article" date="2020" name="Stud. Mycol.">
        <title>101 Dothideomycetes genomes: a test case for predicting lifestyles and emergence of pathogens.</title>
        <authorList>
            <person name="Haridas S."/>
            <person name="Albert R."/>
            <person name="Binder M."/>
            <person name="Bloem J."/>
            <person name="Labutti K."/>
            <person name="Salamov A."/>
            <person name="Andreopoulos B."/>
            <person name="Baker S."/>
            <person name="Barry K."/>
            <person name="Bills G."/>
            <person name="Bluhm B."/>
            <person name="Cannon C."/>
            <person name="Castanera R."/>
            <person name="Culley D."/>
            <person name="Daum C."/>
            <person name="Ezra D."/>
            <person name="Gonzalez J."/>
            <person name="Henrissat B."/>
            <person name="Kuo A."/>
            <person name="Liang C."/>
            <person name="Lipzen A."/>
            <person name="Lutzoni F."/>
            <person name="Magnuson J."/>
            <person name="Mondo S."/>
            <person name="Nolan M."/>
            <person name="Ohm R."/>
            <person name="Pangilinan J."/>
            <person name="Park H.-J."/>
            <person name="Ramirez L."/>
            <person name="Alfaro M."/>
            <person name="Sun H."/>
            <person name="Tritt A."/>
            <person name="Yoshinaga Y."/>
            <person name="Zwiers L.-H."/>
            <person name="Turgeon B."/>
            <person name="Goodwin S."/>
            <person name="Spatafora J."/>
            <person name="Crous P."/>
            <person name="Grigoriev I."/>
        </authorList>
    </citation>
    <scope>NUCLEOTIDE SEQUENCE</scope>
    <source>
        <strain evidence="2">CBS 113818</strain>
    </source>
</reference>
<dbReference type="PANTHER" id="PTHR47204">
    <property type="entry name" value="OS02G0168900 PROTEIN"/>
    <property type="match status" value="1"/>
</dbReference>
<dbReference type="PANTHER" id="PTHR47204:SF1">
    <property type="entry name" value="RIBONUCLEASE H2 SUBUNIT C"/>
    <property type="match status" value="1"/>
</dbReference>
<evidence type="ECO:0000313" key="3">
    <source>
        <dbReference type="Proteomes" id="UP000799424"/>
    </source>
</evidence>
<organism evidence="2 3">
    <name type="scientific">Ophiobolus disseminans</name>
    <dbReference type="NCBI Taxonomy" id="1469910"/>
    <lineage>
        <taxon>Eukaryota</taxon>
        <taxon>Fungi</taxon>
        <taxon>Dikarya</taxon>
        <taxon>Ascomycota</taxon>
        <taxon>Pezizomycotina</taxon>
        <taxon>Dothideomycetes</taxon>
        <taxon>Pleosporomycetidae</taxon>
        <taxon>Pleosporales</taxon>
        <taxon>Pleosporineae</taxon>
        <taxon>Phaeosphaeriaceae</taxon>
        <taxon>Ophiobolus</taxon>
    </lineage>
</organism>
<feature type="region of interest" description="Disordered" evidence="1">
    <location>
        <begin position="1"/>
        <end position="21"/>
    </location>
</feature>
<evidence type="ECO:0000256" key="1">
    <source>
        <dbReference type="SAM" id="MobiDB-lite"/>
    </source>
</evidence>
<accession>A0A6A7A9W4</accession>
<protein>
    <submittedName>
        <fullName evidence="2">Ribonuclease H1 small subunit</fullName>
    </submittedName>
</protein>
<dbReference type="Pfam" id="PF08615">
    <property type="entry name" value="RNase_H2_suC"/>
    <property type="match status" value="1"/>
</dbReference>
<feature type="region of interest" description="Disordered" evidence="1">
    <location>
        <begin position="76"/>
        <end position="106"/>
    </location>
</feature>
<name>A0A6A7A9W4_9PLEO</name>
<dbReference type="Gene3D" id="2.40.128.680">
    <property type="match status" value="1"/>
</dbReference>
<gene>
    <name evidence="2" type="ORF">CC86DRAFT_346279</name>
</gene>
<dbReference type="InterPro" id="IPR013924">
    <property type="entry name" value="RNase_H2_suC"/>
</dbReference>
<dbReference type="CDD" id="cd09271">
    <property type="entry name" value="RNase_H2-C"/>
    <property type="match status" value="1"/>
</dbReference>
<proteinExistence type="predicted"/>
<feature type="compositionally biased region" description="Acidic residues" evidence="1">
    <location>
        <begin position="91"/>
        <end position="106"/>
    </location>
</feature>
<sequence length="168" mass="18693">MLALHPTHPQKCTPNLLPARVHHSGPINDAPRYWKPETDEKGTQHVYFRGRHFHGSVLQVPEGYVGAVVNVTDKCLPTTQTQNPAQPRDSAEDEEEEEEEQDEEAQETVKIAEIVGEFDGLVVWEHGGKVDEGRDAYVRGVGEWVGWAESMHVDGDGEGEEDEATNKA</sequence>